<dbReference type="Pfam" id="PF00545">
    <property type="entry name" value="Ribonuclease"/>
    <property type="match status" value="1"/>
</dbReference>
<proteinExistence type="inferred from homology"/>
<dbReference type="GO" id="GO:0003723">
    <property type="term" value="F:RNA binding"/>
    <property type="evidence" value="ECO:0007669"/>
    <property type="project" value="InterPro"/>
</dbReference>
<comment type="similarity">
    <text evidence="1">Belongs to the ribonuclease N1/T1 family.</text>
</comment>
<dbReference type="PANTHER" id="PTHR42104:SF1">
    <property type="entry name" value="EXTRACELLULAR GUANYL-SPECIFIC RIBONUCLEASE RNTA (AFU_ORTHOLOGUE AFUA_4G03230)"/>
    <property type="match status" value="1"/>
</dbReference>
<evidence type="ECO:0000256" key="1">
    <source>
        <dbReference type="ARBA" id="ARBA00009006"/>
    </source>
</evidence>
<dbReference type="EC" id="4.6.1.24" evidence="2"/>
<dbReference type="Gene3D" id="3.10.450.30">
    <property type="entry name" value="Microbial ribonucleases"/>
    <property type="match status" value="1"/>
</dbReference>
<evidence type="ECO:0000256" key="7">
    <source>
        <dbReference type="ARBA" id="ARBA00023239"/>
    </source>
</evidence>
<dbReference type="InterPro" id="IPR016191">
    <property type="entry name" value="Ribonuclease/ribotoxin"/>
</dbReference>
<feature type="chain" id="PRO_5043466817" description="ribonuclease T1" evidence="9">
    <location>
        <begin position="19"/>
        <end position="188"/>
    </location>
</feature>
<dbReference type="EMBL" id="JBANMG010000009">
    <property type="protein sequence ID" value="KAK6949028.1"/>
    <property type="molecule type" value="Genomic_DNA"/>
</dbReference>
<gene>
    <name evidence="10" type="ORF">Daesc_009100</name>
</gene>
<evidence type="ECO:0000256" key="2">
    <source>
        <dbReference type="ARBA" id="ARBA00012549"/>
    </source>
</evidence>
<dbReference type="GO" id="GO:0046589">
    <property type="term" value="F:ribonuclease T1 activity"/>
    <property type="evidence" value="ECO:0007669"/>
    <property type="project" value="UniProtKB-EC"/>
</dbReference>
<evidence type="ECO:0000256" key="6">
    <source>
        <dbReference type="ARBA" id="ARBA00023157"/>
    </source>
</evidence>
<evidence type="ECO:0000256" key="4">
    <source>
        <dbReference type="ARBA" id="ARBA00022759"/>
    </source>
</evidence>
<keyword evidence="5" id="KW-0378">Hydrolase</keyword>
<name>A0AAX6M8M2_9PEZI</name>
<evidence type="ECO:0000256" key="9">
    <source>
        <dbReference type="SAM" id="SignalP"/>
    </source>
</evidence>
<comment type="catalytic activity">
    <reaction evidence="8">
        <text>[RNA] containing guanosine + H2O = an [RNA fragment]-3'-guanosine-3'-phosphate + a 5'-hydroxy-ribonucleotide-3'-[RNA fragment].</text>
        <dbReference type="EC" id="4.6.1.24"/>
    </reaction>
</comment>
<protein>
    <recommendedName>
        <fullName evidence="2">ribonuclease T1</fullName>
        <ecNumber evidence="2">4.6.1.24</ecNumber>
    </recommendedName>
</protein>
<dbReference type="SUPFAM" id="SSF53933">
    <property type="entry name" value="Microbial ribonucleases"/>
    <property type="match status" value="1"/>
</dbReference>
<evidence type="ECO:0000313" key="11">
    <source>
        <dbReference type="Proteomes" id="UP001369815"/>
    </source>
</evidence>
<keyword evidence="9" id="KW-0732">Signal</keyword>
<evidence type="ECO:0000256" key="3">
    <source>
        <dbReference type="ARBA" id="ARBA00022722"/>
    </source>
</evidence>
<keyword evidence="4" id="KW-0255">Endonuclease</keyword>
<dbReference type="PANTHER" id="PTHR42104">
    <property type="entry name" value="EXTRACELLULAR GUANYL-SPECIFIC RIBONUCLEASE RNTA (AFU_ORTHOLOGUE AFUA_4G03230)"/>
    <property type="match status" value="1"/>
</dbReference>
<evidence type="ECO:0000256" key="5">
    <source>
        <dbReference type="ARBA" id="ARBA00022801"/>
    </source>
</evidence>
<reference evidence="10 11" key="1">
    <citation type="journal article" date="2024" name="Front Chem Biol">
        <title>Unveiling the potential of Daldinia eschscholtzii MFLUCC 19-0629 through bioactivity and bioinformatics studies for enhanced sustainable agriculture production.</title>
        <authorList>
            <person name="Brooks S."/>
            <person name="Weaver J.A."/>
            <person name="Klomchit A."/>
            <person name="Alharthi S.A."/>
            <person name="Onlamun T."/>
            <person name="Nurani R."/>
            <person name="Vong T.K."/>
            <person name="Alberti F."/>
            <person name="Greco C."/>
        </authorList>
    </citation>
    <scope>NUCLEOTIDE SEQUENCE [LARGE SCALE GENOMIC DNA]</scope>
    <source>
        <strain evidence="10">MFLUCC 19-0629</strain>
    </source>
</reference>
<sequence>MKPVSFLTAALFFSLGQSLVVPVEDVTEISNIEDSIDLSELEGILEDRSLEDRAVRPKFTYHGFPRSATCAKHTYSKAQVHDAGEQAGKLQTRNKKLGKGKYPHVYHNRGREIKNFEKKCRGPLYEFPILQNKKVYFGTNPDDPGTDRVVVNVSKKNKKTGKVDVTFCGLMTHTGAKNGGAFVQCHWK</sequence>
<keyword evidence="7" id="KW-0456">Lyase</keyword>
<evidence type="ECO:0000256" key="8">
    <source>
        <dbReference type="ARBA" id="ARBA00034015"/>
    </source>
</evidence>
<dbReference type="InterPro" id="IPR000026">
    <property type="entry name" value="N1-like"/>
</dbReference>
<evidence type="ECO:0000313" key="10">
    <source>
        <dbReference type="EMBL" id="KAK6949028.1"/>
    </source>
</evidence>
<dbReference type="GO" id="GO:0016787">
    <property type="term" value="F:hydrolase activity"/>
    <property type="evidence" value="ECO:0007669"/>
    <property type="project" value="UniProtKB-KW"/>
</dbReference>
<dbReference type="AlphaFoldDB" id="A0AAX6M8M2"/>
<dbReference type="Proteomes" id="UP001369815">
    <property type="component" value="Unassembled WGS sequence"/>
</dbReference>
<keyword evidence="11" id="KW-1185">Reference proteome</keyword>
<feature type="signal peptide" evidence="9">
    <location>
        <begin position="1"/>
        <end position="18"/>
    </location>
</feature>
<organism evidence="10 11">
    <name type="scientific">Daldinia eschscholtzii</name>
    <dbReference type="NCBI Taxonomy" id="292717"/>
    <lineage>
        <taxon>Eukaryota</taxon>
        <taxon>Fungi</taxon>
        <taxon>Dikarya</taxon>
        <taxon>Ascomycota</taxon>
        <taxon>Pezizomycotina</taxon>
        <taxon>Sordariomycetes</taxon>
        <taxon>Xylariomycetidae</taxon>
        <taxon>Xylariales</taxon>
        <taxon>Hypoxylaceae</taxon>
        <taxon>Daldinia</taxon>
    </lineage>
</organism>
<keyword evidence="6" id="KW-1015">Disulfide bond</keyword>
<keyword evidence="3" id="KW-0540">Nuclease</keyword>
<comment type="caution">
    <text evidence="10">The sequence shown here is derived from an EMBL/GenBank/DDBJ whole genome shotgun (WGS) entry which is preliminary data.</text>
</comment>
<accession>A0AAX6M8M2</accession>